<keyword evidence="2" id="KW-1185">Reference proteome</keyword>
<dbReference type="AlphaFoldDB" id="A0A326RPL3"/>
<evidence type="ECO:0000313" key="2">
    <source>
        <dbReference type="Proteomes" id="UP000248917"/>
    </source>
</evidence>
<evidence type="ECO:0000313" key="1">
    <source>
        <dbReference type="EMBL" id="PZV78623.1"/>
    </source>
</evidence>
<comment type="caution">
    <text evidence="1">The sequence shown here is derived from an EMBL/GenBank/DDBJ whole genome shotgun (WGS) entry which is preliminary data.</text>
</comment>
<proteinExistence type="predicted"/>
<sequence length="31" mass="3775">MLITAAIYFTFFYFYFRQKNRIGAVYCLAKN</sequence>
<accession>A0A326RPL3</accession>
<dbReference type="EMBL" id="QKTX01000016">
    <property type="protein sequence ID" value="PZV78623.1"/>
    <property type="molecule type" value="Genomic_DNA"/>
</dbReference>
<gene>
    <name evidence="1" type="ORF">CLV31_11652</name>
</gene>
<organism evidence="1 2">
    <name type="scientific">Algoriphagus aquaeductus</name>
    <dbReference type="NCBI Taxonomy" id="475299"/>
    <lineage>
        <taxon>Bacteria</taxon>
        <taxon>Pseudomonadati</taxon>
        <taxon>Bacteroidota</taxon>
        <taxon>Cytophagia</taxon>
        <taxon>Cytophagales</taxon>
        <taxon>Cyclobacteriaceae</taxon>
        <taxon>Algoriphagus</taxon>
    </lineage>
</organism>
<reference evidence="1 2" key="1">
    <citation type="submission" date="2018-06" db="EMBL/GenBank/DDBJ databases">
        <title>Genomic Encyclopedia of Archaeal and Bacterial Type Strains, Phase II (KMG-II): from individual species to whole genera.</title>
        <authorList>
            <person name="Goeker M."/>
        </authorList>
    </citation>
    <scope>NUCLEOTIDE SEQUENCE [LARGE SCALE GENOMIC DNA]</scope>
    <source>
        <strain evidence="1 2">T4</strain>
    </source>
</reference>
<protein>
    <submittedName>
        <fullName evidence="1">Uncharacterized protein</fullName>
    </submittedName>
</protein>
<name>A0A326RPL3_9BACT</name>
<dbReference type="Proteomes" id="UP000248917">
    <property type="component" value="Unassembled WGS sequence"/>
</dbReference>